<evidence type="ECO:0000256" key="3">
    <source>
        <dbReference type="ARBA" id="ARBA00004370"/>
    </source>
</evidence>
<dbReference type="Gene3D" id="3.20.20.70">
    <property type="entry name" value="Aldolase class I"/>
    <property type="match status" value="1"/>
</dbReference>
<accession>D5HBW7</accession>
<comment type="pathway">
    <text evidence="4">Pyrimidine metabolism; UMP biosynthesis via de novo pathway; orotate from (S)-dihydroorotate (quinone route): step 1/1.</text>
</comment>
<evidence type="ECO:0000256" key="2">
    <source>
        <dbReference type="ARBA" id="ARBA00003125"/>
    </source>
</evidence>
<reference evidence="18" key="2">
    <citation type="submission" date="2010-04" db="EMBL/GenBank/DDBJ databases">
        <title>Genome sequence of Salinibacter ruber M8.</title>
        <authorList>
            <consortium name="Genoscope"/>
        </authorList>
    </citation>
    <scope>NUCLEOTIDE SEQUENCE [LARGE SCALE GENOMIC DNA]</scope>
    <source>
        <strain evidence="18">M8</strain>
    </source>
</reference>
<dbReference type="EMBL" id="FP565814">
    <property type="protein sequence ID" value="CBH25522.1"/>
    <property type="molecule type" value="Genomic_DNA"/>
</dbReference>
<evidence type="ECO:0000256" key="5">
    <source>
        <dbReference type="ARBA" id="ARBA00005359"/>
    </source>
</evidence>
<evidence type="ECO:0000256" key="9">
    <source>
        <dbReference type="ARBA" id="ARBA00022643"/>
    </source>
</evidence>
<dbReference type="GO" id="GO:0044205">
    <property type="term" value="P:'de novo' UMP biosynthetic process"/>
    <property type="evidence" value="ECO:0007669"/>
    <property type="project" value="UniProtKB-UniPathway"/>
</dbReference>
<comment type="similarity">
    <text evidence="5">Belongs to the dihydroorotate dehydrogenase family. Type 2 subfamily.</text>
</comment>
<dbReference type="InterPro" id="IPR005720">
    <property type="entry name" value="Dihydroorotate_DH_cat"/>
</dbReference>
<protein>
    <recommendedName>
        <fullName evidence="7 14">Dihydroorotate dehydrogenase (quinone)</fullName>
        <ecNumber evidence="6 14">1.3.5.2</ecNumber>
    </recommendedName>
</protein>
<dbReference type="PROSITE" id="PS00912">
    <property type="entry name" value="DHODEHASE_2"/>
    <property type="match status" value="1"/>
</dbReference>
<evidence type="ECO:0000256" key="11">
    <source>
        <dbReference type="ARBA" id="ARBA00023002"/>
    </source>
</evidence>
<evidence type="ECO:0000256" key="12">
    <source>
        <dbReference type="ARBA" id="ARBA00023136"/>
    </source>
</evidence>
<evidence type="ECO:0000256" key="6">
    <source>
        <dbReference type="ARBA" id="ARBA00012791"/>
    </source>
</evidence>
<dbReference type="InterPro" id="IPR005719">
    <property type="entry name" value="Dihydroorotate_DH_2"/>
</dbReference>
<evidence type="ECO:0000256" key="8">
    <source>
        <dbReference type="ARBA" id="ARBA00022630"/>
    </source>
</evidence>
<dbReference type="PATRIC" id="fig|761659.10.peg.2835"/>
<dbReference type="HOGENOM" id="CLU_013640_2_0_10"/>
<comment type="catalytic activity">
    <reaction evidence="13">
        <text>(S)-dihydroorotate + a quinone = orotate + a quinol</text>
        <dbReference type="Rhea" id="RHEA:30187"/>
        <dbReference type="ChEBI" id="CHEBI:24646"/>
        <dbReference type="ChEBI" id="CHEBI:30839"/>
        <dbReference type="ChEBI" id="CHEBI:30864"/>
        <dbReference type="ChEBI" id="CHEBI:132124"/>
        <dbReference type="EC" id="1.3.5.2"/>
    </reaction>
</comment>
<reference evidence="17 18" key="1">
    <citation type="journal article" date="2010" name="ISME J.">
        <title>Fine-scale evolution: genomic, phenotypic and ecological differentiation in two coexisting Salinibacter ruber strains.</title>
        <authorList>
            <person name="Pena A."/>
            <person name="Teeling H."/>
            <person name="Huerta-Cepas J."/>
            <person name="Santos F."/>
            <person name="Yarza P."/>
            <person name="Brito-Echeverria J."/>
            <person name="Lucio M."/>
            <person name="Schmitt-Kopplin P."/>
            <person name="Meseguer I."/>
            <person name="Schenowitz C."/>
            <person name="Dossat C."/>
            <person name="Barbe V."/>
            <person name="Dopazo J."/>
            <person name="Rossello-Mora R."/>
            <person name="Schuler M."/>
            <person name="Glockner F.O."/>
            <person name="Amann R."/>
            <person name="Gabaldon T."/>
            <person name="Anton J."/>
        </authorList>
    </citation>
    <scope>NUCLEOTIDE SEQUENCE [LARGE SCALE GENOMIC DNA]</scope>
    <source>
        <strain evidence="17 18">M8</strain>
    </source>
</reference>
<keyword evidence="12" id="KW-0472">Membrane</keyword>
<evidence type="ECO:0000256" key="15">
    <source>
        <dbReference type="SAM" id="MobiDB-lite"/>
    </source>
</evidence>
<dbReference type="GO" id="GO:0005737">
    <property type="term" value="C:cytoplasm"/>
    <property type="evidence" value="ECO:0007669"/>
    <property type="project" value="InterPro"/>
</dbReference>
<comment type="function">
    <text evidence="2">Catalyzes the conversion of dihydroorotate to orotate with quinone as electron acceptor.</text>
</comment>
<keyword evidence="10" id="KW-0665">Pyrimidine biosynthesis</keyword>
<dbReference type="GO" id="GO:0006207">
    <property type="term" value="P:'de novo' pyrimidine nucleobase biosynthetic process"/>
    <property type="evidence" value="ECO:0007669"/>
    <property type="project" value="UniProtKB-UniRule"/>
</dbReference>
<dbReference type="EC" id="1.3.5.2" evidence="6 14"/>
<evidence type="ECO:0000313" key="18">
    <source>
        <dbReference type="Proteomes" id="UP000000933"/>
    </source>
</evidence>
<proteinExistence type="inferred from homology"/>
<sequence length="398" mass="42685">MQIVGKRSVPGTGPMGGVIDEPSPSTRRHRARMYRLLRPLLFRLNPEWAHTASLWGARVAQRTVLSLVASRYQFEDERLKQRLWGDTFPNPVGLAAGADKNARAVPFWEAVGFGFVEVGSVSAQPAPGNPTPRAFRLPKDQALINRLGLNNDGAEAVADRLEHSRSDRARPLGINLAKTHDPDIMGEAALEDFRTSFRQLVGQADYVTLNVSCPNTPDGGTFEDPAALDALLGAITAEQKAPGLAVPVLVKLSPPLSDRVLFDTRLEEILAVAADHDIDGFIATNTASDRKGVETSADRLDEIGAGGLSGPPLEARATRLVQYLYRATDGEIPIIGVGGVHDAESAYTKIRAGASLVQLYTALVYEGPGLVRRIKEGLVARLSDDGYASLENAVGADA</sequence>
<dbReference type="InterPro" id="IPR050074">
    <property type="entry name" value="DHO_dehydrogenase"/>
</dbReference>
<evidence type="ECO:0000256" key="10">
    <source>
        <dbReference type="ARBA" id="ARBA00022975"/>
    </source>
</evidence>
<keyword evidence="9" id="KW-0288">FMN</keyword>
<evidence type="ECO:0000256" key="7">
    <source>
        <dbReference type="ARBA" id="ARBA00018366"/>
    </source>
</evidence>
<keyword evidence="11 17" id="KW-0560">Oxidoreductase</keyword>
<dbReference type="InterPro" id="IPR001295">
    <property type="entry name" value="Dihydroorotate_DH_CS"/>
</dbReference>
<dbReference type="GO" id="GO:0106430">
    <property type="term" value="F:dihydroorotate dehydrogenase (quinone) activity"/>
    <property type="evidence" value="ECO:0007669"/>
    <property type="project" value="UniProtKB-EC"/>
</dbReference>
<evidence type="ECO:0000256" key="13">
    <source>
        <dbReference type="ARBA" id="ARBA00048639"/>
    </source>
</evidence>
<dbReference type="CDD" id="cd04738">
    <property type="entry name" value="DHOD_2_like"/>
    <property type="match status" value="1"/>
</dbReference>
<evidence type="ECO:0000256" key="1">
    <source>
        <dbReference type="ARBA" id="ARBA00001917"/>
    </source>
</evidence>
<dbReference type="NCBIfam" id="TIGR01036">
    <property type="entry name" value="pyrD_sub2"/>
    <property type="match status" value="1"/>
</dbReference>
<evidence type="ECO:0000259" key="16">
    <source>
        <dbReference type="Pfam" id="PF01180"/>
    </source>
</evidence>
<gene>
    <name evidence="17" type="primary">pyrD</name>
    <name evidence="17" type="ordered locus">SRM_02601</name>
</gene>
<dbReference type="PANTHER" id="PTHR48109:SF4">
    <property type="entry name" value="DIHYDROOROTATE DEHYDROGENASE (QUINONE), MITOCHONDRIAL"/>
    <property type="match status" value="1"/>
</dbReference>
<comment type="cofactor">
    <cofactor evidence="1">
        <name>FMN</name>
        <dbReference type="ChEBI" id="CHEBI:58210"/>
    </cofactor>
</comment>
<dbReference type="InterPro" id="IPR013785">
    <property type="entry name" value="Aldolase_TIM"/>
</dbReference>
<name>D5HBW7_SALRM</name>
<dbReference type="AlphaFoldDB" id="D5HBW7"/>
<organism evidence="17 18">
    <name type="scientific">Salinibacter ruber (strain M8)</name>
    <dbReference type="NCBI Taxonomy" id="761659"/>
    <lineage>
        <taxon>Bacteria</taxon>
        <taxon>Pseudomonadati</taxon>
        <taxon>Rhodothermota</taxon>
        <taxon>Rhodothermia</taxon>
        <taxon>Rhodothermales</taxon>
        <taxon>Salinibacteraceae</taxon>
        <taxon>Salinibacter</taxon>
    </lineage>
</organism>
<dbReference type="PANTHER" id="PTHR48109">
    <property type="entry name" value="DIHYDROOROTATE DEHYDROGENASE (QUINONE), MITOCHONDRIAL-RELATED"/>
    <property type="match status" value="1"/>
</dbReference>
<dbReference type="UniPathway" id="UPA00070">
    <property type="reaction ID" value="UER00946"/>
</dbReference>
<feature type="region of interest" description="Disordered" evidence="15">
    <location>
        <begin position="1"/>
        <end position="26"/>
    </location>
</feature>
<evidence type="ECO:0000256" key="14">
    <source>
        <dbReference type="NCBIfam" id="TIGR01036"/>
    </source>
</evidence>
<keyword evidence="8" id="KW-0285">Flavoprotein</keyword>
<dbReference type="KEGG" id="srm:SRM_02601"/>
<dbReference type="NCBIfam" id="NF003652">
    <property type="entry name" value="PRK05286.2-5"/>
    <property type="match status" value="1"/>
</dbReference>
<dbReference type="Proteomes" id="UP000000933">
    <property type="component" value="Chromosome"/>
</dbReference>
<evidence type="ECO:0000256" key="4">
    <source>
        <dbReference type="ARBA" id="ARBA00005161"/>
    </source>
</evidence>
<feature type="domain" description="Dihydroorotate dehydrogenase catalytic" evidence="16">
    <location>
        <begin position="79"/>
        <end position="382"/>
    </location>
</feature>
<dbReference type="GO" id="GO:0005886">
    <property type="term" value="C:plasma membrane"/>
    <property type="evidence" value="ECO:0007669"/>
    <property type="project" value="TreeGrafter"/>
</dbReference>
<dbReference type="Pfam" id="PF01180">
    <property type="entry name" value="DHO_dh"/>
    <property type="match status" value="1"/>
</dbReference>
<evidence type="ECO:0000313" key="17">
    <source>
        <dbReference type="EMBL" id="CBH25522.1"/>
    </source>
</evidence>
<dbReference type="SUPFAM" id="SSF51395">
    <property type="entry name" value="FMN-linked oxidoreductases"/>
    <property type="match status" value="1"/>
</dbReference>
<comment type="subcellular location">
    <subcellularLocation>
        <location evidence="3">Membrane</location>
    </subcellularLocation>
</comment>